<dbReference type="GO" id="GO:0022857">
    <property type="term" value="F:transmembrane transporter activity"/>
    <property type="evidence" value="ECO:0007669"/>
    <property type="project" value="TreeGrafter"/>
</dbReference>
<dbReference type="Proteomes" id="UP000053557">
    <property type="component" value="Unassembled WGS sequence"/>
</dbReference>
<dbReference type="PANTHER" id="PTHR30572">
    <property type="entry name" value="MEMBRANE COMPONENT OF TRANSPORTER-RELATED"/>
    <property type="match status" value="1"/>
</dbReference>
<evidence type="ECO:0000256" key="7">
    <source>
        <dbReference type="SAM" id="Phobius"/>
    </source>
</evidence>
<evidence type="ECO:0000259" key="8">
    <source>
        <dbReference type="Pfam" id="PF02687"/>
    </source>
</evidence>
<dbReference type="Pfam" id="PF02687">
    <property type="entry name" value="FtsX"/>
    <property type="match status" value="1"/>
</dbReference>
<protein>
    <submittedName>
        <fullName evidence="10">Multidrug ABC transporter substrate-binding protein</fullName>
    </submittedName>
</protein>
<evidence type="ECO:0000256" key="1">
    <source>
        <dbReference type="ARBA" id="ARBA00004651"/>
    </source>
</evidence>
<dbReference type="OrthoDB" id="9770036at2"/>
<evidence type="ECO:0000313" key="11">
    <source>
        <dbReference type="Proteomes" id="UP000053557"/>
    </source>
</evidence>
<dbReference type="AlphaFoldDB" id="A0A101XPM9"/>
<keyword evidence="2" id="KW-1003">Cell membrane</keyword>
<feature type="transmembrane region" description="Helical" evidence="7">
    <location>
        <begin position="283"/>
        <end position="305"/>
    </location>
</feature>
<dbReference type="PANTHER" id="PTHR30572:SF4">
    <property type="entry name" value="ABC TRANSPORTER PERMEASE YTRF"/>
    <property type="match status" value="1"/>
</dbReference>
<reference evidence="10 11" key="1">
    <citation type="submission" date="2015-12" db="EMBL/GenBank/DDBJ databases">
        <title>Draft genome sequence of Acidibacillus ferrooxidans ITV001, isolated from a chalcopyrite acid mine drainage site in Brazil.</title>
        <authorList>
            <person name="Dall'Agnol H."/>
            <person name="Nancucheo I."/>
            <person name="Johnson B."/>
            <person name="Oliveira R."/>
            <person name="Leite L."/>
            <person name="Pylro V."/>
            <person name="Nunes G.L."/>
            <person name="Tzotzos G."/>
            <person name="Fernandes G.R."/>
            <person name="Dutra J."/>
            <person name="Orellana S.C."/>
            <person name="Oliveira G."/>
        </authorList>
    </citation>
    <scope>NUCLEOTIDE SEQUENCE [LARGE SCALE GENOMIC DNA]</scope>
    <source>
        <strain evidence="11">ITV01</strain>
    </source>
</reference>
<evidence type="ECO:0000259" key="9">
    <source>
        <dbReference type="Pfam" id="PF12704"/>
    </source>
</evidence>
<dbReference type="InterPro" id="IPR025857">
    <property type="entry name" value="MacB_PCD"/>
</dbReference>
<feature type="domain" description="ABC3 transporter permease C-terminal" evidence="8">
    <location>
        <begin position="287"/>
        <end position="398"/>
    </location>
</feature>
<proteinExistence type="inferred from homology"/>
<dbReference type="GO" id="GO:0005886">
    <property type="term" value="C:plasma membrane"/>
    <property type="evidence" value="ECO:0007669"/>
    <property type="project" value="UniProtKB-SubCell"/>
</dbReference>
<accession>A0A101XPM9</accession>
<dbReference type="EMBL" id="LPVJ01000054">
    <property type="protein sequence ID" value="KUO95232.1"/>
    <property type="molecule type" value="Genomic_DNA"/>
</dbReference>
<evidence type="ECO:0000313" key="10">
    <source>
        <dbReference type="EMBL" id="KUO95232.1"/>
    </source>
</evidence>
<dbReference type="InterPro" id="IPR050250">
    <property type="entry name" value="Macrolide_Exporter_MacB"/>
</dbReference>
<gene>
    <name evidence="10" type="ORF">ATW55_13920</name>
</gene>
<comment type="subcellular location">
    <subcellularLocation>
        <location evidence="1">Cell membrane</location>
        <topology evidence="1">Multi-pass membrane protein</topology>
    </subcellularLocation>
</comment>
<feature type="transmembrane region" description="Helical" evidence="7">
    <location>
        <begin position="369"/>
        <end position="389"/>
    </location>
</feature>
<evidence type="ECO:0000256" key="3">
    <source>
        <dbReference type="ARBA" id="ARBA00022692"/>
    </source>
</evidence>
<keyword evidence="4 7" id="KW-1133">Transmembrane helix</keyword>
<evidence type="ECO:0000256" key="2">
    <source>
        <dbReference type="ARBA" id="ARBA00022475"/>
    </source>
</evidence>
<evidence type="ECO:0000256" key="5">
    <source>
        <dbReference type="ARBA" id="ARBA00023136"/>
    </source>
</evidence>
<evidence type="ECO:0000256" key="6">
    <source>
        <dbReference type="ARBA" id="ARBA00038076"/>
    </source>
</evidence>
<comment type="similarity">
    <text evidence="6">Belongs to the ABC-4 integral membrane protein family.</text>
</comment>
<feature type="domain" description="MacB-like periplasmic core" evidence="9">
    <location>
        <begin position="21"/>
        <end position="245"/>
    </location>
</feature>
<sequence>MPIRDTFRVAMRSIFANKMRSILTMLGIIIGVASVIALSAVGTVATHGITAQIESLGTNLLTINSGSASVGGVGAGFGSQPTLLGTDAAAIAASDPDVAYASPMIQSNGQVVYQMNNNSVTVQGVNSDYPMIKNLTVSAGRFFSAQEVARSENVVVLGSDIAQTLFAGTNTSPVGAVIDIKQIPFTVVGVLAAQNTIGVQNPNDYAEIPYTTAMNLFTGSPYVNSILVSAQSPSVMMQAQGEITSTLRFLHHLGTGQASDFQIFNQATTLSALSSITTLISEVLSGVAGISLIVGGIGIMNIMLVSVTERTREIGIRKAIGARRSIILFQFLVESVVLSLSGALLGVLIGGGGAELVGVLMKQGSLVSLTSILVSVLFALAVGTIFGVYPARKAARLNTIEALRYE</sequence>
<dbReference type="Pfam" id="PF12704">
    <property type="entry name" value="MacB_PCD"/>
    <property type="match status" value="1"/>
</dbReference>
<keyword evidence="5 7" id="KW-0472">Membrane</keyword>
<name>A0A101XPM9_9BACL</name>
<organism evidence="10 11">
    <name type="scientific">Ferroacidibacillus organovorans</name>
    <dbReference type="NCBI Taxonomy" id="1765683"/>
    <lineage>
        <taxon>Bacteria</taxon>
        <taxon>Bacillati</taxon>
        <taxon>Bacillota</taxon>
        <taxon>Bacilli</taxon>
        <taxon>Bacillales</taxon>
        <taxon>Alicyclobacillaceae</taxon>
        <taxon>Ferroacidibacillus</taxon>
    </lineage>
</organism>
<comment type="caution">
    <text evidence="10">The sequence shown here is derived from an EMBL/GenBank/DDBJ whole genome shotgun (WGS) entry which is preliminary data.</text>
</comment>
<dbReference type="RefSeq" id="WP_067717826.1">
    <property type="nucleotide sequence ID" value="NZ_LPVJ01000054.1"/>
</dbReference>
<feature type="transmembrane region" description="Helical" evidence="7">
    <location>
        <begin position="326"/>
        <end position="349"/>
    </location>
</feature>
<feature type="transmembrane region" description="Helical" evidence="7">
    <location>
        <begin position="21"/>
        <end position="45"/>
    </location>
</feature>
<evidence type="ECO:0000256" key="4">
    <source>
        <dbReference type="ARBA" id="ARBA00022989"/>
    </source>
</evidence>
<keyword evidence="11" id="KW-1185">Reference proteome</keyword>
<keyword evidence="3 7" id="KW-0812">Transmembrane</keyword>
<dbReference type="InterPro" id="IPR003838">
    <property type="entry name" value="ABC3_permease_C"/>
</dbReference>